<dbReference type="Pfam" id="PF18018">
    <property type="entry name" value="DNA_pol_D_N"/>
    <property type="match status" value="1"/>
</dbReference>
<gene>
    <name evidence="13" type="ORF">EHS24_006875</name>
</gene>
<dbReference type="OrthoDB" id="3763at2759"/>
<dbReference type="Proteomes" id="UP000279236">
    <property type="component" value="Unassembled WGS sequence"/>
</dbReference>
<evidence type="ECO:0000313" key="14">
    <source>
        <dbReference type="Proteomes" id="UP000279236"/>
    </source>
</evidence>
<feature type="domain" description="DNA polymerase delta subunit OB-fold" evidence="12">
    <location>
        <begin position="42"/>
        <end position="179"/>
    </location>
</feature>
<dbReference type="InterPro" id="IPR024826">
    <property type="entry name" value="DNA_pol_delta/II_ssu"/>
</dbReference>
<accession>A0A427XWQ4</accession>
<evidence type="ECO:0000313" key="13">
    <source>
        <dbReference type="EMBL" id="RSH83211.1"/>
    </source>
</evidence>
<dbReference type="STRING" id="105984.A0A427XWQ4"/>
<dbReference type="CDD" id="cd07387">
    <property type="entry name" value="MPP_PolD2_C"/>
    <property type="match status" value="1"/>
</dbReference>
<dbReference type="FunFam" id="2.40.50.430:FF:000002">
    <property type="entry name" value="DNA polymerase delta subunit"/>
    <property type="match status" value="1"/>
</dbReference>
<feature type="domain" description="DNA polymerase alpha/delta/epsilon subunit B" evidence="11">
    <location>
        <begin position="228"/>
        <end position="443"/>
    </location>
</feature>
<dbReference type="InterPro" id="IPR007185">
    <property type="entry name" value="DNA_pol_a/d/e_bsu"/>
</dbReference>
<dbReference type="AlphaFoldDB" id="A0A427XWQ4"/>
<comment type="subcellular location">
    <subcellularLocation>
        <location evidence="1">Nucleus</location>
    </subcellularLocation>
</comment>
<dbReference type="InterPro" id="IPR040663">
    <property type="entry name" value="DNA_pol_D_N"/>
</dbReference>
<comment type="caution">
    <text evidence="13">The sequence shown here is derived from an EMBL/GenBank/DDBJ whole genome shotgun (WGS) entry which is preliminary data.</text>
</comment>
<dbReference type="EMBL" id="RSCE01000004">
    <property type="protein sequence ID" value="RSH83211.1"/>
    <property type="molecule type" value="Genomic_DNA"/>
</dbReference>
<keyword evidence="7" id="KW-0239">DNA-directed DNA polymerase</keyword>
<dbReference type="RefSeq" id="XP_028477163.1">
    <property type="nucleotide sequence ID" value="XM_028622271.1"/>
</dbReference>
<keyword evidence="6" id="KW-0235">DNA replication</keyword>
<dbReference type="GO" id="GO:0003677">
    <property type="term" value="F:DNA binding"/>
    <property type="evidence" value="ECO:0007669"/>
    <property type="project" value="InterPro"/>
</dbReference>
<evidence type="ECO:0000256" key="9">
    <source>
        <dbReference type="ARBA" id="ARBA00049244"/>
    </source>
</evidence>
<protein>
    <recommendedName>
        <fullName evidence="3">DNA-directed DNA polymerase</fullName>
        <ecNumber evidence="3">2.7.7.7</ecNumber>
    </recommendedName>
</protein>
<keyword evidence="5" id="KW-0548">Nucleotidyltransferase</keyword>
<evidence type="ECO:0000256" key="3">
    <source>
        <dbReference type="ARBA" id="ARBA00012417"/>
    </source>
</evidence>
<sequence>MASEITFEVGEPLRRPKVAYSSIPELSAPFLIDPAQRSYKHQYSNIYFVRLVQLRETVENQAAERWRNVRGRPKLLPRILDIQRTQLCYLVGTVYMDMPLKPNVLEDMARSNWIAAPTPRAKFYSTQDTVHLEDESGRVRLVGDVIRRERDREGGGLVTGVIMGVLGVETGNGDFEVVDLCFAGLPDVYHPKAGPSTEGNGKAKAKAEDDSMDVDDEAKPDVESKTWVAMVSGLSVGSESAPLDLKAQLLVEWLMGEDGGVVDHLEGARIARLILAGNSLVAPQKGADEKKPKRFATSNQPLYPNHPTKTLSTLISDLLASSLPINLVPGPSDPAGALLPQQAMPKVMFGGKKMEGLECMTNPTWMEIGERSFLTTGGQTVDDVFKYLPGKSRLAMANRTLEWRHVAPTAPDTLWIYPFPDTDPFIISHRPDVYIVGNQPQFETAIVGGDDPTRIVLLPNFATTGTVALVCLETLEIKTVNFEVPAWIGDVATAATEE</sequence>
<evidence type="ECO:0000256" key="1">
    <source>
        <dbReference type="ARBA" id="ARBA00004123"/>
    </source>
</evidence>
<dbReference type="Gene3D" id="3.60.21.50">
    <property type="match status" value="1"/>
</dbReference>
<dbReference type="GO" id="GO:0006281">
    <property type="term" value="P:DNA repair"/>
    <property type="evidence" value="ECO:0007669"/>
    <property type="project" value="UniProtKB-ARBA"/>
</dbReference>
<dbReference type="GO" id="GO:0043625">
    <property type="term" value="C:delta DNA polymerase complex"/>
    <property type="evidence" value="ECO:0007669"/>
    <property type="project" value="TreeGrafter"/>
</dbReference>
<evidence type="ECO:0000256" key="8">
    <source>
        <dbReference type="ARBA" id="ARBA00023242"/>
    </source>
</evidence>
<dbReference type="PANTHER" id="PTHR10416">
    <property type="entry name" value="DNA POLYMERASE DELTA SUBUNIT 2"/>
    <property type="match status" value="1"/>
</dbReference>
<dbReference type="GO" id="GO:0003887">
    <property type="term" value="F:DNA-directed DNA polymerase activity"/>
    <property type="evidence" value="ECO:0007669"/>
    <property type="project" value="UniProtKB-KW"/>
</dbReference>
<evidence type="ECO:0000256" key="10">
    <source>
        <dbReference type="SAM" id="MobiDB-lite"/>
    </source>
</evidence>
<keyword evidence="14" id="KW-1185">Reference proteome</keyword>
<evidence type="ECO:0000256" key="5">
    <source>
        <dbReference type="ARBA" id="ARBA00022695"/>
    </source>
</evidence>
<evidence type="ECO:0000256" key="4">
    <source>
        <dbReference type="ARBA" id="ARBA00022679"/>
    </source>
</evidence>
<keyword evidence="8" id="KW-0539">Nucleus</keyword>
<dbReference type="Gene3D" id="2.40.50.430">
    <property type="match status" value="1"/>
</dbReference>
<reference evidence="13 14" key="1">
    <citation type="submission" date="2018-11" db="EMBL/GenBank/DDBJ databases">
        <title>Genome sequence of Apiotrichum porosum DSM 27194.</title>
        <authorList>
            <person name="Aliyu H."/>
            <person name="Gorte O."/>
            <person name="Ochsenreither K."/>
        </authorList>
    </citation>
    <scope>NUCLEOTIDE SEQUENCE [LARGE SCALE GENOMIC DNA]</scope>
    <source>
        <strain evidence="13 14">DSM 27194</strain>
    </source>
</reference>
<dbReference type="InterPro" id="IPR041863">
    <property type="entry name" value="PolD2_C"/>
</dbReference>
<dbReference type="Pfam" id="PF04042">
    <property type="entry name" value="DNA_pol_E_B"/>
    <property type="match status" value="1"/>
</dbReference>
<dbReference type="GO" id="GO:0006273">
    <property type="term" value="P:lagging strand elongation"/>
    <property type="evidence" value="ECO:0007669"/>
    <property type="project" value="UniProtKB-ARBA"/>
</dbReference>
<dbReference type="EC" id="2.7.7.7" evidence="3"/>
<comment type="similarity">
    <text evidence="2">Belongs to the DNA polymerase delta/II small subunit family.</text>
</comment>
<dbReference type="PANTHER" id="PTHR10416:SF0">
    <property type="entry name" value="DNA POLYMERASE DELTA SUBUNIT 2"/>
    <property type="match status" value="1"/>
</dbReference>
<organism evidence="13 14">
    <name type="scientific">Apiotrichum porosum</name>
    <dbReference type="NCBI Taxonomy" id="105984"/>
    <lineage>
        <taxon>Eukaryota</taxon>
        <taxon>Fungi</taxon>
        <taxon>Dikarya</taxon>
        <taxon>Basidiomycota</taxon>
        <taxon>Agaricomycotina</taxon>
        <taxon>Tremellomycetes</taxon>
        <taxon>Trichosporonales</taxon>
        <taxon>Trichosporonaceae</taxon>
        <taxon>Apiotrichum</taxon>
    </lineage>
</organism>
<evidence type="ECO:0000256" key="6">
    <source>
        <dbReference type="ARBA" id="ARBA00022705"/>
    </source>
</evidence>
<feature type="region of interest" description="Disordered" evidence="10">
    <location>
        <begin position="191"/>
        <end position="220"/>
    </location>
</feature>
<comment type="catalytic activity">
    <reaction evidence="9">
        <text>DNA(n) + a 2'-deoxyribonucleoside 5'-triphosphate = DNA(n+1) + diphosphate</text>
        <dbReference type="Rhea" id="RHEA:22508"/>
        <dbReference type="Rhea" id="RHEA-COMP:17339"/>
        <dbReference type="Rhea" id="RHEA-COMP:17340"/>
        <dbReference type="ChEBI" id="CHEBI:33019"/>
        <dbReference type="ChEBI" id="CHEBI:61560"/>
        <dbReference type="ChEBI" id="CHEBI:173112"/>
        <dbReference type="EC" id="2.7.7.7"/>
    </reaction>
</comment>
<proteinExistence type="inferred from homology"/>
<dbReference type="GeneID" id="39591418"/>
<evidence type="ECO:0000256" key="7">
    <source>
        <dbReference type="ARBA" id="ARBA00022932"/>
    </source>
</evidence>
<evidence type="ECO:0000259" key="11">
    <source>
        <dbReference type="Pfam" id="PF04042"/>
    </source>
</evidence>
<evidence type="ECO:0000256" key="2">
    <source>
        <dbReference type="ARBA" id="ARBA00006035"/>
    </source>
</evidence>
<keyword evidence="4" id="KW-0808">Transferase</keyword>
<name>A0A427XWQ4_9TREE</name>
<evidence type="ECO:0000259" key="12">
    <source>
        <dbReference type="Pfam" id="PF18018"/>
    </source>
</evidence>